<proteinExistence type="predicted"/>
<dbReference type="EMBL" id="GBXM01029171">
    <property type="protein sequence ID" value="JAH79406.1"/>
    <property type="molecule type" value="Transcribed_RNA"/>
</dbReference>
<reference evidence="1" key="1">
    <citation type="submission" date="2014-11" db="EMBL/GenBank/DDBJ databases">
        <authorList>
            <person name="Amaro Gonzalez C."/>
        </authorList>
    </citation>
    <scope>NUCLEOTIDE SEQUENCE</scope>
</reference>
<accession>A0A0E9VN17</accession>
<protein>
    <submittedName>
        <fullName evidence="1">Uncharacterized protein</fullName>
    </submittedName>
</protein>
<reference evidence="1" key="2">
    <citation type="journal article" date="2015" name="Fish Shellfish Immunol.">
        <title>Early steps in the European eel (Anguilla anguilla)-Vibrio vulnificus interaction in the gills: Role of the RtxA13 toxin.</title>
        <authorList>
            <person name="Callol A."/>
            <person name="Pajuelo D."/>
            <person name="Ebbesson L."/>
            <person name="Teles M."/>
            <person name="MacKenzie S."/>
            <person name="Amaro C."/>
        </authorList>
    </citation>
    <scope>NUCLEOTIDE SEQUENCE</scope>
</reference>
<name>A0A0E9VN17_ANGAN</name>
<dbReference type="AlphaFoldDB" id="A0A0E9VN17"/>
<sequence length="68" mass="7690">MPAPPYLHVSGAVRQKDRSNTAAFQVPPDRNAARTNQVHFLLQIRHLFFPLDFICGPHGDEILLFLPP</sequence>
<organism evidence="1">
    <name type="scientific">Anguilla anguilla</name>
    <name type="common">European freshwater eel</name>
    <name type="synonym">Muraena anguilla</name>
    <dbReference type="NCBI Taxonomy" id="7936"/>
    <lineage>
        <taxon>Eukaryota</taxon>
        <taxon>Metazoa</taxon>
        <taxon>Chordata</taxon>
        <taxon>Craniata</taxon>
        <taxon>Vertebrata</taxon>
        <taxon>Euteleostomi</taxon>
        <taxon>Actinopterygii</taxon>
        <taxon>Neopterygii</taxon>
        <taxon>Teleostei</taxon>
        <taxon>Anguilliformes</taxon>
        <taxon>Anguillidae</taxon>
        <taxon>Anguilla</taxon>
    </lineage>
</organism>
<evidence type="ECO:0000313" key="1">
    <source>
        <dbReference type="EMBL" id="JAH79406.1"/>
    </source>
</evidence>